<evidence type="ECO:0000259" key="12">
    <source>
        <dbReference type="SMART" id="SM00836"/>
    </source>
</evidence>
<evidence type="ECO:0000256" key="7">
    <source>
        <dbReference type="ARBA" id="ARBA00023146"/>
    </source>
</evidence>
<evidence type="ECO:0000256" key="5">
    <source>
        <dbReference type="ARBA" id="ARBA00022840"/>
    </source>
</evidence>
<keyword evidence="7 10" id="KW-0030">Aminoacyl-tRNA synthetase</keyword>
<dbReference type="Gene3D" id="3.30.1360.70">
    <property type="entry name" value="Arginyl tRNA synthetase N-terminal domain"/>
    <property type="match status" value="1"/>
</dbReference>
<dbReference type="FunFam" id="3.30.1360.70:FF:000002">
    <property type="entry name" value="arginine--tRNA ligase, cytoplasmic"/>
    <property type="match status" value="1"/>
</dbReference>
<dbReference type="PANTHER" id="PTHR11956">
    <property type="entry name" value="ARGINYL-TRNA SYNTHETASE"/>
    <property type="match status" value="1"/>
</dbReference>
<dbReference type="InterPro" id="IPR009080">
    <property type="entry name" value="tRNAsynth_Ia_anticodon-bd"/>
</dbReference>
<evidence type="ECO:0000256" key="4">
    <source>
        <dbReference type="ARBA" id="ARBA00022741"/>
    </source>
</evidence>
<protein>
    <recommendedName>
        <fullName evidence="2">arginine--tRNA ligase</fullName>
        <ecNumber evidence="2">6.1.1.19</ecNumber>
    </recommendedName>
    <alternativeName>
        <fullName evidence="8">Arginyl-tRNA synthetase</fullName>
    </alternativeName>
</protein>
<organism evidence="14 15">
    <name type="scientific">Eleusine coracana subsp. coracana</name>
    <dbReference type="NCBI Taxonomy" id="191504"/>
    <lineage>
        <taxon>Eukaryota</taxon>
        <taxon>Viridiplantae</taxon>
        <taxon>Streptophyta</taxon>
        <taxon>Embryophyta</taxon>
        <taxon>Tracheophyta</taxon>
        <taxon>Spermatophyta</taxon>
        <taxon>Magnoliopsida</taxon>
        <taxon>Liliopsida</taxon>
        <taxon>Poales</taxon>
        <taxon>Poaceae</taxon>
        <taxon>PACMAD clade</taxon>
        <taxon>Chloridoideae</taxon>
        <taxon>Cynodonteae</taxon>
        <taxon>Eleusininae</taxon>
        <taxon>Eleusine</taxon>
    </lineage>
</organism>
<proteinExistence type="inferred from homology"/>
<dbReference type="InterPro" id="IPR014729">
    <property type="entry name" value="Rossmann-like_a/b/a_fold"/>
</dbReference>
<dbReference type="InterPro" id="IPR001278">
    <property type="entry name" value="Arg-tRNA-ligase"/>
</dbReference>
<comment type="caution">
    <text evidence="14">The sequence shown here is derived from an EMBL/GenBank/DDBJ whole genome shotgun (WGS) entry which is preliminary data.</text>
</comment>
<evidence type="ECO:0000259" key="13">
    <source>
        <dbReference type="SMART" id="SM01016"/>
    </source>
</evidence>
<dbReference type="GO" id="GO:0009791">
    <property type="term" value="P:post-embryonic development"/>
    <property type="evidence" value="ECO:0007669"/>
    <property type="project" value="UniProtKB-ARBA"/>
</dbReference>
<dbReference type="GO" id="GO:0006420">
    <property type="term" value="P:arginyl-tRNA aminoacylation"/>
    <property type="evidence" value="ECO:0007669"/>
    <property type="project" value="InterPro"/>
</dbReference>
<dbReference type="SMART" id="SM01016">
    <property type="entry name" value="Arg_tRNA_synt_N"/>
    <property type="match status" value="1"/>
</dbReference>
<dbReference type="PRINTS" id="PR01038">
    <property type="entry name" value="TRNASYNTHARG"/>
</dbReference>
<evidence type="ECO:0000256" key="2">
    <source>
        <dbReference type="ARBA" id="ARBA00012837"/>
    </source>
</evidence>
<evidence type="ECO:0000256" key="3">
    <source>
        <dbReference type="ARBA" id="ARBA00022598"/>
    </source>
</evidence>
<evidence type="ECO:0000256" key="11">
    <source>
        <dbReference type="SAM" id="MobiDB-lite"/>
    </source>
</evidence>
<keyword evidence="15" id="KW-1185">Reference proteome</keyword>
<feature type="region of interest" description="Disordered" evidence="11">
    <location>
        <begin position="54"/>
        <end position="74"/>
    </location>
</feature>
<dbReference type="InterPro" id="IPR005148">
    <property type="entry name" value="Arg-tRNA-synth_N"/>
</dbReference>
<dbReference type="SUPFAM" id="SSF55190">
    <property type="entry name" value="Arginyl-tRNA synthetase (ArgRS), N-terminal 'additional' domain"/>
    <property type="match status" value="1"/>
</dbReference>
<dbReference type="SUPFAM" id="SSF47323">
    <property type="entry name" value="Anticodon-binding domain of a subclass of class I aminoacyl-tRNA synthetases"/>
    <property type="match status" value="1"/>
</dbReference>
<evidence type="ECO:0000256" key="6">
    <source>
        <dbReference type="ARBA" id="ARBA00022917"/>
    </source>
</evidence>
<gene>
    <name evidence="14" type="primary">gb24769</name>
    <name evidence="14" type="ORF">PR202_gb24769</name>
</gene>
<dbReference type="GO" id="GO:0004814">
    <property type="term" value="F:arginine-tRNA ligase activity"/>
    <property type="evidence" value="ECO:0007669"/>
    <property type="project" value="UniProtKB-EC"/>
</dbReference>
<dbReference type="PROSITE" id="PS00178">
    <property type="entry name" value="AA_TRNA_LIGASE_I"/>
    <property type="match status" value="1"/>
</dbReference>
<dbReference type="Gene3D" id="1.10.730.10">
    <property type="entry name" value="Isoleucyl-tRNA Synthetase, Domain 1"/>
    <property type="match status" value="2"/>
</dbReference>
<evidence type="ECO:0000256" key="1">
    <source>
        <dbReference type="ARBA" id="ARBA00005594"/>
    </source>
</evidence>
<feature type="domain" description="Arginyl tRNA synthetase N-terminal" evidence="13">
    <location>
        <begin position="79"/>
        <end position="161"/>
    </location>
</feature>
<comment type="similarity">
    <text evidence="1 10">Belongs to the class-I aminoacyl-tRNA synthetase family.</text>
</comment>
<dbReference type="SUPFAM" id="SSF52374">
    <property type="entry name" value="Nucleotidylyl transferase"/>
    <property type="match status" value="1"/>
</dbReference>
<dbReference type="PANTHER" id="PTHR11956:SF5">
    <property type="entry name" value="ARGININE--TRNA LIGASE, CYTOPLASMIC"/>
    <property type="match status" value="1"/>
</dbReference>
<reference evidence="14" key="2">
    <citation type="submission" date="2021-12" db="EMBL/GenBank/DDBJ databases">
        <title>Resequencing data analysis of finger millet.</title>
        <authorList>
            <person name="Hatakeyama M."/>
            <person name="Aluri S."/>
            <person name="Balachadran M.T."/>
            <person name="Sivarajan S.R."/>
            <person name="Poveda L."/>
            <person name="Shimizu-Inatsugi R."/>
            <person name="Schlapbach R."/>
            <person name="Sreeman S.M."/>
            <person name="Shimizu K.K."/>
        </authorList>
    </citation>
    <scope>NUCLEOTIDE SEQUENCE</scope>
</reference>
<dbReference type="InterPro" id="IPR035684">
    <property type="entry name" value="ArgRS_core"/>
</dbReference>
<accession>A0AAV5FLV9</accession>
<comment type="catalytic activity">
    <reaction evidence="9">
        <text>tRNA(Arg) + L-arginine + ATP = L-arginyl-tRNA(Arg) + AMP + diphosphate</text>
        <dbReference type="Rhea" id="RHEA:20301"/>
        <dbReference type="Rhea" id="RHEA-COMP:9658"/>
        <dbReference type="Rhea" id="RHEA-COMP:9673"/>
        <dbReference type="ChEBI" id="CHEBI:30616"/>
        <dbReference type="ChEBI" id="CHEBI:32682"/>
        <dbReference type="ChEBI" id="CHEBI:33019"/>
        <dbReference type="ChEBI" id="CHEBI:78442"/>
        <dbReference type="ChEBI" id="CHEBI:78513"/>
        <dbReference type="ChEBI" id="CHEBI:456215"/>
        <dbReference type="EC" id="6.1.1.19"/>
    </reaction>
</comment>
<evidence type="ECO:0000256" key="10">
    <source>
        <dbReference type="RuleBase" id="RU363038"/>
    </source>
</evidence>
<dbReference type="EC" id="6.1.1.19" evidence="2"/>
<dbReference type="Pfam" id="PF00750">
    <property type="entry name" value="tRNA-synt_1d"/>
    <property type="match status" value="1"/>
</dbReference>
<evidence type="ECO:0000256" key="8">
    <source>
        <dbReference type="ARBA" id="ARBA00033033"/>
    </source>
</evidence>
<feature type="domain" description="DALR anticodon binding" evidence="12">
    <location>
        <begin position="502"/>
        <end position="561"/>
    </location>
</feature>
<reference evidence="14" key="1">
    <citation type="journal article" date="2018" name="DNA Res.">
        <title>Multiple hybrid de novo genome assembly of finger millet, an orphan allotetraploid crop.</title>
        <authorList>
            <person name="Hatakeyama M."/>
            <person name="Aluri S."/>
            <person name="Balachadran M.T."/>
            <person name="Sivarajan S.R."/>
            <person name="Patrignani A."/>
            <person name="Gruter S."/>
            <person name="Poveda L."/>
            <person name="Shimizu-Inatsugi R."/>
            <person name="Baeten J."/>
            <person name="Francoijs K.J."/>
            <person name="Nataraja K.N."/>
            <person name="Reddy Y.A.N."/>
            <person name="Phadnis S."/>
            <person name="Ravikumar R.L."/>
            <person name="Schlapbach R."/>
            <person name="Sreeman S.M."/>
            <person name="Shimizu K.K."/>
        </authorList>
    </citation>
    <scope>NUCLEOTIDE SEQUENCE</scope>
</reference>
<dbReference type="InterPro" id="IPR001412">
    <property type="entry name" value="aa-tRNA-synth_I_CS"/>
</dbReference>
<dbReference type="GO" id="GO:0048608">
    <property type="term" value="P:reproductive structure development"/>
    <property type="evidence" value="ECO:0007669"/>
    <property type="project" value="UniProtKB-ARBA"/>
</dbReference>
<dbReference type="GO" id="GO:0005737">
    <property type="term" value="C:cytoplasm"/>
    <property type="evidence" value="ECO:0007669"/>
    <property type="project" value="InterPro"/>
</dbReference>
<keyword evidence="6 10" id="KW-0648">Protein biosynthesis</keyword>
<evidence type="ECO:0000313" key="14">
    <source>
        <dbReference type="EMBL" id="GJN35951.1"/>
    </source>
</evidence>
<evidence type="ECO:0000256" key="9">
    <source>
        <dbReference type="ARBA" id="ARBA00049339"/>
    </source>
</evidence>
<dbReference type="AlphaFoldDB" id="A0AAV5FLV9"/>
<name>A0AAV5FLV9_ELECO</name>
<dbReference type="InterPro" id="IPR036695">
    <property type="entry name" value="Arg-tRNA-synth_N_sf"/>
</dbReference>
<dbReference type="EMBL" id="BQKI01000088">
    <property type="protein sequence ID" value="GJN35951.1"/>
    <property type="molecule type" value="Genomic_DNA"/>
</dbReference>
<dbReference type="Gene3D" id="3.40.50.620">
    <property type="entry name" value="HUPs"/>
    <property type="match status" value="2"/>
</dbReference>
<sequence>MRALAAAATAVAAPTPVRLRLRLPLGPRALRSGHCRAASSTRLLRSACSATTMGDETSTSASVPAQQQETTQSAGSVKQQLSKLVISSLRTTVPEVEVEPMVEVCSKVCNNAMGLWSKIKGSGTSFKNPNAIGQAIAKNLPPSDIIESTSVAGPGFVNIVLSNCWVAKRIQDMLVNGIRTWAPILPVKRAVLDFSSPNIAKEMHVGHLRSTIIGDTLARMFEFSNVEVLRRNHVGDWGTQFGMLIEYLFEKFPNWKEIGGQAIGDLQVFYKASKTKFDNDEDFKERAQQAVVLLQGESFYNPYIRPVLDEFYSKGLIKESDGAQVIFIEVFTVINFLKPFSSMISWRYRLNVEKAEWIIYVTDVGQQQHFDMFFSVSEYVTAARMAGWLPDPKEKKFPKTSHVGFGLVLGSDGKRFRTRSTEVVRLIELLDEAKSRSKSELLQRLTENGKIVEWTDEELEKTSEAVGYGAVKYADLKNNRLTNYTFSFEQMLSDKGNTAVYLQYAHARICSIIRKSNKDVEELKMVVGSPEETSRLLLCQATAVVMRQCFQLLGITPVYKL</sequence>
<keyword evidence="3 10" id="KW-0436">Ligase</keyword>
<dbReference type="InterPro" id="IPR008909">
    <property type="entry name" value="DALR_anticod-bd"/>
</dbReference>
<dbReference type="SMART" id="SM00836">
    <property type="entry name" value="DALR_1"/>
    <property type="match status" value="1"/>
</dbReference>
<dbReference type="GO" id="GO:0005524">
    <property type="term" value="F:ATP binding"/>
    <property type="evidence" value="ECO:0007669"/>
    <property type="project" value="UniProtKB-KW"/>
</dbReference>
<dbReference type="Pfam" id="PF05746">
    <property type="entry name" value="DALR_1"/>
    <property type="match status" value="1"/>
</dbReference>
<keyword evidence="4 10" id="KW-0547">Nucleotide-binding</keyword>
<dbReference type="Proteomes" id="UP001054889">
    <property type="component" value="Unassembled WGS sequence"/>
</dbReference>
<evidence type="ECO:0000313" key="15">
    <source>
        <dbReference type="Proteomes" id="UP001054889"/>
    </source>
</evidence>
<dbReference type="Pfam" id="PF03485">
    <property type="entry name" value="Arg_tRNA_synt_N"/>
    <property type="match status" value="1"/>
</dbReference>
<keyword evidence="5 10" id="KW-0067">ATP-binding</keyword>